<dbReference type="SMART" id="SM01320">
    <property type="entry name" value="TRP_N"/>
    <property type="match status" value="1"/>
</dbReference>
<organism evidence="10 11">
    <name type="scientific">Malassezia pachydermatis</name>
    <dbReference type="NCBI Taxonomy" id="77020"/>
    <lineage>
        <taxon>Eukaryota</taxon>
        <taxon>Fungi</taxon>
        <taxon>Dikarya</taxon>
        <taxon>Basidiomycota</taxon>
        <taxon>Ustilaginomycotina</taxon>
        <taxon>Malasseziomycetes</taxon>
        <taxon>Malasseziales</taxon>
        <taxon>Malasseziaceae</taxon>
        <taxon>Malassezia</taxon>
    </lineage>
</organism>
<evidence type="ECO:0000259" key="9">
    <source>
        <dbReference type="SMART" id="SM01320"/>
    </source>
</evidence>
<feature type="transmembrane region" description="Helical" evidence="8">
    <location>
        <begin position="516"/>
        <end position="537"/>
    </location>
</feature>
<feature type="transmembrane region" description="Helical" evidence="8">
    <location>
        <begin position="490"/>
        <end position="510"/>
    </location>
</feature>
<evidence type="ECO:0000313" key="10">
    <source>
        <dbReference type="EMBL" id="KOS15250.1"/>
    </source>
</evidence>
<dbReference type="RefSeq" id="XP_017992882.1">
    <property type="nucleotide sequence ID" value="XM_018136981.1"/>
</dbReference>
<keyword evidence="11" id="KW-1185">Reference proteome</keyword>
<evidence type="ECO:0000256" key="2">
    <source>
        <dbReference type="ARBA" id="ARBA00010642"/>
    </source>
</evidence>
<feature type="transmembrane region" description="Helical" evidence="8">
    <location>
        <begin position="400"/>
        <end position="420"/>
    </location>
</feature>
<evidence type="ECO:0000256" key="1">
    <source>
        <dbReference type="ARBA" id="ARBA00004141"/>
    </source>
</evidence>
<dbReference type="Pfam" id="PF06011">
    <property type="entry name" value="TRP"/>
    <property type="match status" value="1"/>
</dbReference>
<feature type="transmembrane region" description="Helical" evidence="8">
    <location>
        <begin position="580"/>
        <end position="602"/>
    </location>
</feature>
<evidence type="ECO:0000256" key="3">
    <source>
        <dbReference type="ARBA" id="ARBA00022692"/>
    </source>
</evidence>
<keyword evidence="5 8" id="KW-1133">Transmembrane helix</keyword>
<evidence type="ECO:0000256" key="4">
    <source>
        <dbReference type="ARBA" id="ARBA00022729"/>
    </source>
</evidence>
<sequence length="680" mass="75189">MLGGWASASDTGKALYTSTTAYCKPPGPIYVSTLALRFNRSSDTIDFDLSIASTKNDARLHVDMGIFVYGRKFVDMSVDLCSIASGALCPIPAYNFTGSGKVAIPDNIASKIPGIAFTVPDIEALALLRLTDTKTNEDAGCLQVSLANTMTVDLPAVAWGTGAFALAATVASMLTTIWTDSISALQWRVVDIITTMQMIPFTSMLTLIVPHVFHRFSLRLAWVVGLLRVGPVQQSIKSTRLATDSNDLDLMFGALSQAEYSRLSNFYPAAILNTNQTAKLGNLGLDFSALLGGNSSSLARRTLYAPNTGPGGEMAPGSQRSNVIWAVQMDRFSQTGAFYYTESLDISPYSALLTILVTWLWVVCVVLAVALLLVPVIWLTHRIHFSGALYRWYMQWLRPMLLRVMLIAAPPLVTLALFQFVHSTGWVSHFIAAVTCAFLLGVWLWKYAEMALSVRNQGPSALYMKKSSPWDSHSYAMRFGSLAHPYRRRFWWFGLVMGLCVFLRACFVAIPQKHDYALRQSIGLLVVDVLLFLVWVICHPGRDKKENMVQIVLCIFRIIAWALCIVLTTESNIWGIPRAVLGFVLMAVWAIAIVCLFLLFLWEIGTTLISRRQRWSHRYGEREKQHYHDDTSSTHSDASDSSSDSSSYDESSTSLLASNATHTTPGVRTAAPIRLVDPVV</sequence>
<dbReference type="GO" id="GO:0055085">
    <property type="term" value="P:transmembrane transport"/>
    <property type="evidence" value="ECO:0007669"/>
    <property type="project" value="TreeGrafter"/>
</dbReference>
<evidence type="ECO:0000256" key="5">
    <source>
        <dbReference type="ARBA" id="ARBA00022989"/>
    </source>
</evidence>
<evidence type="ECO:0000256" key="8">
    <source>
        <dbReference type="SAM" id="Phobius"/>
    </source>
</evidence>
<accession>A0A0M8MWL8</accession>
<evidence type="ECO:0000313" key="11">
    <source>
        <dbReference type="Proteomes" id="UP000037751"/>
    </source>
</evidence>
<feature type="region of interest" description="Disordered" evidence="7">
    <location>
        <begin position="626"/>
        <end position="651"/>
    </location>
</feature>
<dbReference type="PANTHER" id="PTHR31145:SF2">
    <property type="entry name" value="FLAVIN CARRIER PROTEIN 2"/>
    <property type="match status" value="1"/>
</dbReference>
<dbReference type="PANTHER" id="PTHR31145">
    <property type="entry name" value="INTEGRAL MEMBRANE PROTEIN (AFU_ORTHOLOGUE AFUA_7G01610)"/>
    <property type="match status" value="1"/>
</dbReference>
<dbReference type="GO" id="GO:0009272">
    <property type="term" value="P:fungal-type cell wall biogenesis"/>
    <property type="evidence" value="ECO:0007669"/>
    <property type="project" value="TreeGrafter"/>
</dbReference>
<feature type="transmembrane region" description="Helical" evidence="8">
    <location>
        <begin position="549"/>
        <end position="568"/>
    </location>
</feature>
<protein>
    <recommendedName>
        <fullName evidence="9">ML-like domain-containing protein</fullName>
    </recommendedName>
</protein>
<proteinExistence type="inferred from homology"/>
<dbReference type="InterPro" id="IPR040241">
    <property type="entry name" value="TRP_Flc/Pkd2-like"/>
</dbReference>
<dbReference type="Pfam" id="PF14558">
    <property type="entry name" value="TRP_N"/>
    <property type="match status" value="1"/>
</dbReference>
<keyword evidence="4" id="KW-0732">Signal</keyword>
<dbReference type="OrthoDB" id="2115177at2759"/>
<evidence type="ECO:0000256" key="7">
    <source>
        <dbReference type="SAM" id="MobiDB-lite"/>
    </source>
</evidence>
<dbReference type="GeneID" id="28728856"/>
<dbReference type="InterPro" id="IPR032800">
    <property type="entry name" value="TRP_N"/>
</dbReference>
<feature type="compositionally biased region" description="Low complexity" evidence="7">
    <location>
        <begin position="633"/>
        <end position="651"/>
    </location>
</feature>
<feature type="transmembrane region" description="Helical" evidence="8">
    <location>
        <begin position="426"/>
        <end position="445"/>
    </location>
</feature>
<comment type="similarity">
    <text evidence="2">Belongs to the transient receptor potential (TRP) ion channel family.</text>
</comment>
<dbReference type="AlphaFoldDB" id="A0A0M8MWL8"/>
<evidence type="ECO:0000256" key="6">
    <source>
        <dbReference type="ARBA" id="ARBA00023136"/>
    </source>
</evidence>
<dbReference type="VEuPathDB" id="FungiDB:Malapachy_2492"/>
<dbReference type="GO" id="GO:0016020">
    <property type="term" value="C:membrane"/>
    <property type="evidence" value="ECO:0007669"/>
    <property type="project" value="UniProtKB-SubCell"/>
</dbReference>
<dbReference type="InterPro" id="IPR010308">
    <property type="entry name" value="TRP_C"/>
</dbReference>
<feature type="transmembrane region" description="Helical" evidence="8">
    <location>
        <begin position="349"/>
        <end position="379"/>
    </location>
</feature>
<reference evidence="10 11" key="1">
    <citation type="submission" date="2015-07" db="EMBL/GenBank/DDBJ databases">
        <title>Draft Genome Sequence of Malassezia furfur CBS1878 and Malassezia pachydermatis CBS1879.</title>
        <authorList>
            <person name="Triana S."/>
            <person name="Ohm R."/>
            <person name="Gonzalez A."/>
            <person name="DeCock H."/>
            <person name="Restrepo S."/>
            <person name="Celis A."/>
        </authorList>
    </citation>
    <scope>NUCLEOTIDE SEQUENCE [LARGE SCALE GENOMIC DNA]</scope>
    <source>
        <strain evidence="10 11">CBS 1879</strain>
    </source>
</reference>
<comment type="subcellular location">
    <subcellularLocation>
        <location evidence="1">Membrane</location>
        <topology evidence="1">Multi-pass membrane protein</topology>
    </subcellularLocation>
</comment>
<dbReference type="Proteomes" id="UP000037751">
    <property type="component" value="Unassembled WGS sequence"/>
</dbReference>
<keyword evidence="3 8" id="KW-0812">Transmembrane</keyword>
<feature type="domain" description="ML-like" evidence="9">
    <location>
        <begin position="13"/>
        <end position="153"/>
    </location>
</feature>
<comment type="caution">
    <text evidence="10">The sequence shown here is derived from an EMBL/GenBank/DDBJ whole genome shotgun (WGS) entry which is preliminary data.</text>
</comment>
<name>A0A0M8MWL8_9BASI</name>
<dbReference type="STRING" id="77020.A0A0M8MWL8"/>
<gene>
    <name evidence="10" type="ORF">Malapachy_2492</name>
</gene>
<keyword evidence="6 8" id="KW-0472">Membrane</keyword>
<dbReference type="EMBL" id="LGAV01000002">
    <property type="protein sequence ID" value="KOS15250.1"/>
    <property type="molecule type" value="Genomic_DNA"/>
</dbReference>